<reference evidence="2 3" key="1">
    <citation type="journal article" date="2020" name="Biotechnol. Biofuels">
        <title>New insights from the biogas microbiome by comprehensive genome-resolved metagenomics of nearly 1600 species originating from multiple anaerobic digesters.</title>
        <authorList>
            <person name="Campanaro S."/>
            <person name="Treu L."/>
            <person name="Rodriguez-R L.M."/>
            <person name="Kovalovszki A."/>
            <person name="Ziels R.M."/>
            <person name="Maus I."/>
            <person name="Zhu X."/>
            <person name="Kougias P.G."/>
            <person name="Basile A."/>
            <person name="Luo G."/>
            <person name="Schluter A."/>
            <person name="Konstantinidis K.T."/>
            <person name="Angelidaki I."/>
        </authorList>
    </citation>
    <scope>NUCLEOTIDE SEQUENCE [LARGE SCALE GENOMIC DNA]</scope>
    <source>
        <strain evidence="2">AS27yjCOA_65</strain>
    </source>
</reference>
<dbReference type="EMBL" id="JAAZON010000101">
    <property type="protein sequence ID" value="NMC62023.1"/>
    <property type="molecule type" value="Genomic_DNA"/>
</dbReference>
<protein>
    <recommendedName>
        <fullName evidence="4">Glycosyltransferase RgtA/B/C/D-like domain-containing protein</fullName>
    </recommendedName>
</protein>
<proteinExistence type="predicted"/>
<keyword evidence="1" id="KW-0472">Membrane</keyword>
<dbReference type="Proteomes" id="UP000524246">
    <property type="component" value="Unassembled WGS sequence"/>
</dbReference>
<feature type="transmembrane region" description="Helical" evidence="1">
    <location>
        <begin position="204"/>
        <end position="222"/>
    </location>
</feature>
<comment type="caution">
    <text evidence="2">The sequence shown here is derived from an EMBL/GenBank/DDBJ whole genome shotgun (WGS) entry which is preliminary data.</text>
</comment>
<evidence type="ECO:0000256" key="1">
    <source>
        <dbReference type="SAM" id="Phobius"/>
    </source>
</evidence>
<feature type="transmembrane region" description="Helical" evidence="1">
    <location>
        <begin position="167"/>
        <end position="192"/>
    </location>
</feature>
<feature type="transmembrane region" description="Helical" evidence="1">
    <location>
        <begin position="263"/>
        <end position="284"/>
    </location>
</feature>
<feature type="transmembrane region" description="Helical" evidence="1">
    <location>
        <begin position="88"/>
        <end position="108"/>
    </location>
</feature>
<dbReference type="AlphaFoldDB" id="A0A7X9IIG4"/>
<name>A0A7X9IIG4_9DELT</name>
<sequence length="308" mass="34069">MSKLVNKDRTSPSALIFWSVVPLGIVLRVWLSSLGHNYDLESYWEVFKIVLDGKSVYSETARYNYGPIWFLILGALGRVTLYLGYDDIFHFHVLVGSFLTLIDVVIALFLRDKYGVACSMFFLINPVSILITGYHSQFDSAAILLGLLACSNLATSGRRTSALRSVVMSALVLGLSLATKHILIIFPLWLWWLYRNSSGSIRTAVLVCSYGCFGAFFIPYLLDSSSIAGIVANVLKYGSTHGNSLIERFLGLFVDIHLLENSFGLALSRALFVVGTVCAGGLWISRLGKRSDERDLFFSLSHHAGDAD</sequence>
<feature type="transmembrane region" description="Helical" evidence="1">
    <location>
        <begin position="114"/>
        <end position="131"/>
    </location>
</feature>
<keyword evidence="1" id="KW-1133">Transmembrane helix</keyword>
<evidence type="ECO:0000313" key="3">
    <source>
        <dbReference type="Proteomes" id="UP000524246"/>
    </source>
</evidence>
<accession>A0A7X9IIG4</accession>
<evidence type="ECO:0008006" key="4">
    <source>
        <dbReference type="Google" id="ProtNLM"/>
    </source>
</evidence>
<organism evidence="2 3">
    <name type="scientific">SAR324 cluster bacterium</name>
    <dbReference type="NCBI Taxonomy" id="2024889"/>
    <lineage>
        <taxon>Bacteria</taxon>
        <taxon>Deltaproteobacteria</taxon>
        <taxon>SAR324 cluster</taxon>
    </lineage>
</organism>
<evidence type="ECO:0000313" key="2">
    <source>
        <dbReference type="EMBL" id="NMC62023.1"/>
    </source>
</evidence>
<gene>
    <name evidence="2" type="ORF">GYA55_02525</name>
</gene>
<keyword evidence="1" id="KW-0812">Transmembrane</keyword>
<feature type="transmembrane region" description="Helical" evidence="1">
    <location>
        <begin position="12"/>
        <end position="31"/>
    </location>
</feature>